<comment type="caution">
    <text evidence="2">The sequence shown here is derived from an EMBL/GenBank/DDBJ whole genome shotgun (WGS) entry which is preliminary data.</text>
</comment>
<feature type="domain" description="DUF1707" evidence="1">
    <location>
        <begin position="9"/>
        <end position="58"/>
    </location>
</feature>
<accession>A0ABV8J450</accession>
<evidence type="ECO:0000313" key="3">
    <source>
        <dbReference type="Proteomes" id="UP001595867"/>
    </source>
</evidence>
<evidence type="ECO:0000259" key="1">
    <source>
        <dbReference type="Pfam" id="PF08044"/>
    </source>
</evidence>
<gene>
    <name evidence="2" type="ORF">ACFO0C_41035</name>
</gene>
<organism evidence="2 3">
    <name type="scientific">Actinoplanes subglobosus</name>
    <dbReference type="NCBI Taxonomy" id="1547892"/>
    <lineage>
        <taxon>Bacteria</taxon>
        <taxon>Bacillati</taxon>
        <taxon>Actinomycetota</taxon>
        <taxon>Actinomycetes</taxon>
        <taxon>Micromonosporales</taxon>
        <taxon>Micromonosporaceae</taxon>
        <taxon>Actinoplanes</taxon>
    </lineage>
</organism>
<dbReference type="Pfam" id="PF08044">
    <property type="entry name" value="DUF1707"/>
    <property type="match status" value="1"/>
</dbReference>
<keyword evidence="3" id="KW-1185">Reference proteome</keyword>
<dbReference type="RefSeq" id="WP_378072229.1">
    <property type="nucleotide sequence ID" value="NZ_JBHSBL010000028.1"/>
</dbReference>
<name>A0ABV8J450_9ACTN</name>
<evidence type="ECO:0000313" key="2">
    <source>
        <dbReference type="EMBL" id="MFC4071358.1"/>
    </source>
</evidence>
<dbReference type="InterPro" id="IPR012551">
    <property type="entry name" value="DUF1707_SHOCT-like"/>
</dbReference>
<sequence length="197" mass="21387">MVLPVPAPISDGDRERVSELLQQACGDGRITLEEFSVRVGAAWAASTDVELARVTEGLAPTPVVGAARTVDRVVTVFSQRKRRGRWRLRSGRLSTFTLFGGTHLDLRDVITGEDEIEIEGTCLFGELKVIVPEGVEVELSGTSALSSEELRLAAVPRLPGTPIIRVRVNAWFSSVEVKSRRPGDGGVREWVADNLGL</sequence>
<dbReference type="Proteomes" id="UP001595867">
    <property type="component" value="Unassembled WGS sequence"/>
</dbReference>
<dbReference type="PANTHER" id="PTHR40763">
    <property type="entry name" value="MEMBRANE PROTEIN-RELATED"/>
    <property type="match status" value="1"/>
</dbReference>
<dbReference type="PANTHER" id="PTHR40763:SF4">
    <property type="entry name" value="DUF1707 DOMAIN-CONTAINING PROTEIN"/>
    <property type="match status" value="1"/>
</dbReference>
<proteinExistence type="predicted"/>
<protein>
    <submittedName>
        <fullName evidence="2">DUF1707 domain-containing protein</fullName>
    </submittedName>
</protein>
<reference evidence="3" key="1">
    <citation type="journal article" date="2019" name="Int. J. Syst. Evol. Microbiol.">
        <title>The Global Catalogue of Microorganisms (GCM) 10K type strain sequencing project: providing services to taxonomists for standard genome sequencing and annotation.</title>
        <authorList>
            <consortium name="The Broad Institute Genomics Platform"/>
            <consortium name="The Broad Institute Genome Sequencing Center for Infectious Disease"/>
            <person name="Wu L."/>
            <person name="Ma J."/>
        </authorList>
    </citation>
    <scope>NUCLEOTIDE SEQUENCE [LARGE SCALE GENOMIC DNA]</scope>
    <source>
        <strain evidence="3">TBRC 5832</strain>
    </source>
</reference>
<dbReference type="EMBL" id="JBHSBL010000028">
    <property type="protein sequence ID" value="MFC4071358.1"/>
    <property type="molecule type" value="Genomic_DNA"/>
</dbReference>